<dbReference type="GO" id="GO:0043190">
    <property type="term" value="C:ATP-binding cassette (ABC) transporter complex"/>
    <property type="evidence" value="ECO:0007669"/>
    <property type="project" value="TreeGrafter"/>
</dbReference>
<dbReference type="Proteomes" id="UP000076023">
    <property type="component" value="Unassembled WGS sequence"/>
</dbReference>
<dbReference type="AlphaFoldDB" id="A0A146G6Q4"/>
<accession>A0A146G6Q4</accession>
<dbReference type="STRING" id="690879.TSACC_21601"/>
<protein>
    <submittedName>
        <fullName evidence="7">Lipopolysaccharide export system permease protein</fullName>
    </submittedName>
</protein>
<name>A0A146G6Q4_TERSA</name>
<dbReference type="RefSeq" id="WP_084400329.1">
    <property type="nucleotide sequence ID" value="NZ_BDCO01000002.1"/>
</dbReference>
<dbReference type="FunCoup" id="A0A146G6Q4">
    <property type="interactions" value="126"/>
</dbReference>
<evidence type="ECO:0000256" key="3">
    <source>
        <dbReference type="ARBA" id="ARBA00022692"/>
    </source>
</evidence>
<keyword evidence="5 6" id="KW-0472">Membrane</keyword>
<evidence type="ECO:0000313" key="8">
    <source>
        <dbReference type="Proteomes" id="UP000076023"/>
    </source>
</evidence>
<dbReference type="PANTHER" id="PTHR33529">
    <property type="entry name" value="SLR0882 PROTEIN-RELATED"/>
    <property type="match status" value="1"/>
</dbReference>
<evidence type="ECO:0000256" key="2">
    <source>
        <dbReference type="ARBA" id="ARBA00022475"/>
    </source>
</evidence>
<comment type="caution">
    <text evidence="7">The sequence shown here is derived from an EMBL/GenBank/DDBJ whole genome shotgun (WGS) entry which is preliminary data.</text>
</comment>
<dbReference type="Pfam" id="PF03739">
    <property type="entry name" value="LptF_LptG"/>
    <property type="match status" value="1"/>
</dbReference>
<proteinExistence type="predicted"/>
<feature type="transmembrane region" description="Helical" evidence="6">
    <location>
        <begin position="53"/>
        <end position="80"/>
    </location>
</feature>
<gene>
    <name evidence="7" type="ORF">TSACC_21601</name>
</gene>
<comment type="subcellular location">
    <subcellularLocation>
        <location evidence="1">Cell membrane</location>
        <topology evidence="1">Multi-pass membrane protein</topology>
    </subcellularLocation>
</comment>
<dbReference type="PANTHER" id="PTHR33529:SF6">
    <property type="entry name" value="YJGP_YJGQ FAMILY PERMEASE"/>
    <property type="match status" value="1"/>
</dbReference>
<dbReference type="GO" id="GO:0015920">
    <property type="term" value="P:lipopolysaccharide transport"/>
    <property type="evidence" value="ECO:0007669"/>
    <property type="project" value="TreeGrafter"/>
</dbReference>
<keyword evidence="3 6" id="KW-0812">Transmembrane</keyword>
<reference evidence="8" key="1">
    <citation type="journal article" date="2017" name="Genome Announc.">
        <title>Draft Genome Sequence of Terrimicrobium sacchariphilum NM-5T, a Facultative Anaerobic Soil Bacterium of the Class Spartobacteria.</title>
        <authorList>
            <person name="Qiu Y.L."/>
            <person name="Tourlousse D.M."/>
            <person name="Matsuura N."/>
            <person name="Ohashi A."/>
            <person name="Sekiguchi Y."/>
        </authorList>
    </citation>
    <scope>NUCLEOTIDE SEQUENCE [LARGE SCALE GENOMIC DNA]</scope>
    <source>
        <strain evidence="8">NM-5</strain>
    </source>
</reference>
<dbReference type="InParanoid" id="A0A146G6Q4"/>
<feature type="transmembrane region" description="Helical" evidence="6">
    <location>
        <begin position="287"/>
        <end position="306"/>
    </location>
</feature>
<keyword evidence="2" id="KW-1003">Cell membrane</keyword>
<evidence type="ECO:0000256" key="4">
    <source>
        <dbReference type="ARBA" id="ARBA00022989"/>
    </source>
</evidence>
<keyword evidence="4 6" id="KW-1133">Transmembrane helix</keyword>
<dbReference type="OrthoDB" id="9780716at2"/>
<feature type="transmembrane region" description="Helical" evidence="6">
    <location>
        <begin position="101"/>
        <end position="121"/>
    </location>
</feature>
<evidence type="ECO:0000256" key="5">
    <source>
        <dbReference type="ARBA" id="ARBA00023136"/>
    </source>
</evidence>
<evidence type="ECO:0000256" key="6">
    <source>
        <dbReference type="SAM" id="Phobius"/>
    </source>
</evidence>
<feature type="transmembrane region" description="Helical" evidence="6">
    <location>
        <begin position="345"/>
        <end position="364"/>
    </location>
</feature>
<feature type="transmembrane region" description="Helical" evidence="6">
    <location>
        <begin position="313"/>
        <end position="333"/>
    </location>
</feature>
<evidence type="ECO:0000313" key="7">
    <source>
        <dbReference type="EMBL" id="GAT33191.1"/>
    </source>
</evidence>
<sequence>MKIIDRYVGMSVVATAFFGVVVLSLVLVLGNLFKELLDVIINNPDVPILTVVSFMALVLPFSMTFTIPWGFLTALLLVFGRISADNELIALRANGVSVPRLCIPVFLLAIVLTAICFWINVDVAPRAEQKMSKAIVEIATSNPAAVFRADEVVDQFPDRRIYVGGKNGDKLENLIVFEINDDGEPTKMVYASEGILTPDIPNKQLILKLFDARFEQRDEKAPRDISKIHQGIVVAEGDFPISLQQFYDEFLTGRRLSSYTLPELLNFMSQGADGKMLEASVELNKRFSASLACLAFALIAVPLGITTHRKETSVGFGLSLVVAFTYFFFIIMADTFRGNAGAHPALLIWIPNILFITLGAVLFYRLSKK</sequence>
<dbReference type="EMBL" id="BDCO01000002">
    <property type="protein sequence ID" value="GAT33191.1"/>
    <property type="molecule type" value="Genomic_DNA"/>
</dbReference>
<organism evidence="7 8">
    <name type="scientific">Terrimicrobium sacchariphilum</name>
    <dbReference type="NCBI Taxonomy" id="690879"/>
    <lineage>
        <taxon>Bacteria</taxon>
        <taxon>Pseudomonadati</taxon>
        <taxon>Verrucomicrobiota</taxon>
        <taxon>Terrimicrobiia</taxon>
        <taxon>Terrimicrobiales</taxon>
        <taxon>Terrimicrobiaceae</taxon>
        <taxon>Terrimicrobium</taxon>
    </lineage>
</organism>
<feature type="transmembrane region" description="Helical" evidence="6">
    <location>
        <begin position="12"/>
        <end position="33"/>
    </location>
</feature>
<evidence type="ECO:0000256" key="1">
    <source>
        <dbReference type="ARBA" id="ARBA00004651"/>
    </source>
</evidence>
<dbReference type="InterPro" id="IPR005495">
    <property type="entry name" value="LptG/LptF_permease"/>
</dbReference>
<keyword evidence="8" id="KW-1185">Reference proteome</keyword>